<protein>
    <submittedName>
        <fullName evidence="1">Uncharacterized protein</fullName>
    </submittedName>
</protein>
<accession>A0A0A9EGA9</accession>
<evidence type="ECO:0000313" key="1">
    <source>
        <dbReference type="EMBL" id="JAD95062.1"/>
    </source>
</evidence>
<dbReference type="EMBL" id="GBRH01202833">
    <property type="protein sequence ID" value="JAD95062.1"/>
    <property type="molecule type" value="Transcribed_RNA"/>
</dbReference>
<reference evidence="1" key="1">
    <citation type="submission" date="2014-09" db="EMBL/GenBank/DDBJ databases">
        <authorList>
            <person name="Magalhaes I.L.F."/>
            <person name="Oliveira U."/>
            <person name="Santos F.R."/>
            <person name="Vidigal T.H.D.A."/>
            <person name="Brescovit A.D."/>
            <person name="Santos A.J."/>
        </authorList>
    </citation>
    <scope>NUCLEOTIDE SEQUENCE</scope>
    <source>
        <tissue evidence="1">Shoot tissue taken approximately 20 cm above the soil surface</tissue>
    </source>
</reference>
<reference evidence="1" key="2">
    <citation type="journal article" date="2015" name="Data Brief">
        <title>Shoot transcriptome of the giant reed, Arundo donax.</title>
        <authorList>
            <person name="Barrero R.A."/>
            <person name="Guerrero F.D."/>
            <person name="Moolhuijzen P."/>
            <person name="Goolsby J.A."/>
            <person name="Tidwell J."/>
            <person name="Bellgard S.E."/>
            <person name="Bellgard M.I."/>
        </authorList>
    </citation>
    <scope>NUCLEOTIDE SEQUENCE</scope>
    <source>
        <tissue evidence="1">Shoot tissue taken approximately 20 cm above the soil surface</tissue>
    </source>
</reference>
<organism evidence="1">
    <name type="scientific">Arundo donax</name>
    <name type="common">Giant reed</name>
    <name type="synonym">Donax arundinaceus</name>
    <dbReference type="NCBI Taxonomy" id="35708"/>
    <lineage>
        <taxon>Eukaryota</taxon>
        <taxon>Viridiplantae</taxon>
        <taxon>Streptophyta</taxon>
        <taxon>Embryophyta</taxon>
        <taxon>Tracheophyta</taxon>
        <taxon>Spermatophyta</taxon>
        <taxon>Magnoliopsida</taxon>
        <taxon>Liliopsida</taxon>
        <taxon>Poales</taxon>
        <taxon>Poaceae</taxon>
        <taxon>PACMAD clade</taxon>
        <taxon>Arundinoideae</taxon>
        <taxon>Arundineae</taxon>
        <taxon>Arundo</taxon>
    </lineage>
</organism>
<sequence length="46" mass="5076">MTTLRLEAMTSVTESPTNAQPYCVARVPRLRVTPPAIANMIEGQLF</sequence>
<proteinExistence type="predicted"/>
<dbReference type="AlphaFoldDB" id="A0A0A9EGA9"/>
<name>A0A0A9EGA9_ARUDO</name>